<name>A0A7X0FQW4_9MICO</name>
<dbReference type="SMART" id="SM00871">
    <property type="entry name" value="AraC_E_bind"/>
    <property type="match status" value="1"/>
</dbReference>
<dbReference type="Pfam" id="PF06445">
    <property type="entry name" value="GyrI-like"/>
    <property type="match status" value="1"/>
</dbReference>
<dbReference type="Gene3D" id="3.20.80.10">
    <property type="entry name" value="Regulatory factor, effector binding domain"/>
    <property type="match status" value="1"/>
</dbReference>
<dbReference type="Proteomes" id="UP000537775">
    <property type="component" value="Unassembled WGS sequence"/>
</dbReference>
<dbReference type="AlphaFoldDB" id="A0A7X0FQW4"/>
<protein>
    <submittedName>
        <fullName evidence="2">Effector-binding domain-containing protein</fullName>
    </submittedName>
</protein>
<evidence type="ECO:0000313" key="2">
    <source>
        <dbReference type="EMBL" id="MBB6392049.1"/>
    </source>
</evidence>
<dbReference type="SUPFAM" id="SSF55136">
    <property type="entry name" value="Probable bacterial effector-binding domain"/>
    <property type="match status" value="1"/>
</dbReference>
<keyword evidence="3" id="KW-1185">Reference proteome</keyword>
<organism evidence="2 3">
    <name type="scientific">Microbacterium thalassium</name>
    <dbReference type="NCBI Taxonomy" id="362649"/>
    <lineage>
        <taxon>Bacteria</taxon>
        <taxon>Bacillati</taxon>
        <taxon>Actinomycetota</taxon>
        <taxon>Actinomycetes</taxon>
        <taxon>Micrococcales</taxon>
        <taxon>Microbacteriaceae</taxon>
        <taxon>Microbacterium</taxon>
    </lineage>
</organism>
<comment type="caution">
    <text evidence="2">The sequence shown here is derived from an EMBL/GenBank/DDBJ whole genome shotgun (WGS) entry which is preliminary data.</text>
</comment>
<evidence type="ECO:0000259" key="1">
    <source>
        <dbReference type="SMART" id="SM00871"/>
    </source>
</evidence>
<feature type="domain" description="AraC effector-binding" evidence="1">
    <location>
        <begin position="9"/>
        <end position="159"/>
    </location>
</feature>
<gene>
    <name evidence="2" type="ORF">HD594_002362</name>
</gene>
<dbReference type="InterPro" id="IPR029442">
    <property type="entry name" value="GyrI-like"/>
</dbReference>
<reference evidence="2 3" key="1">
    <citation type="submission" date="2020-08" db="EMBL/GenBank/DDBJ databases">
        <title>Sequencing the genomes of 1000 actinobacteria strains.</title>
        <authorList>
            <person name="Klenk H.-P."/>
        </authorList>
    </citation>
    <scope>NUCLEOTIDE SEQUENCE [LARGE SCALE GENOMIC DNA]</scope>
    <source>
        <strain evidence="2 3">DSM 12511</strain>
    </source>
</reference>
<dbReference type="RefSeq" id="WP_184751151.1">
    <property type="nucleotide sequence ID" value="NZ_BAAAJR010000009.1"/>
</dbReference>
<dbReference type="InterPro" id="IPR011256">
    <property type="entry name" value="Reg_factor_effector_dom_sf"/>
</dbReference>
<dbReference type="InterPro" id="IPR010499">
    <property type="entry name" value="AraC_E-bd"/>
</dbReference>
<dbReference type="EMBL" id="JACHML010000001">
    <property type="protein sequence ID" value="MBB6392049.1"/>
    <property type="molecule type" value="Genomic_DNA"/>
</dbReference>
<accession>A0A7X0FQW4</accession>
<evidence type="ECO:0000313" key="3">
    <source>
        <dbReference type="Proteomes" id="UP000537775"/>
    </source>
</evidence>
<proteinExistence type="predicted"/>
<sequence>MLDPESPYDDVTFVDLPPVTLAVVRYSQVTLERLRPLFHQAMGPLGAAMETGRFTPAGPFLAVYTGDVDTAFDVAIGFPADLVDVEEGPVTVMSFPQTPAAVLTHIGPYDELGASWGRVMAGIAEAGRTPTDTMIEVYVSDPQDTPLDEVRTDLIALLG</sequence>